<accession>A0A6J4UFP0</accession>
<evidence type="ECO:0000259" key="9">
    <source>
        <dbReference type="PROSITE" id="PS50928"/>
    </source>
</evidence>
<protein>
    <submittedName>
        <fullName evidence="10">ABC transporter, permease protein 1 (Cluster 1, maltose/g3p/polyamine/iron)</fullName>
    </submittedName>
</protein>
<proteinExistence type="inferred from homology"/>
<dbReference type="Gene3D" id="1.10.3720.10">
    <property type="entry name" value="MetI-like"/>
    <property type="match status" value="1"/>
</dbReference>
<feature type="domain" description="ABC transmembrane type-1" evidence="9">
    <location>
        <begin position="97"/>
        <end position="309"/>
    </location>
</feature>
<sequence length="320" mass="35159">MRLANGEGLVGEQSATRAMARPHASSARARSRRETAISLLYLLPSLIVFGVFIFYPLFKSIYLSLFASDPFGLGRTPFVGLRQYEIALKSQSYRDGLGVTVLYTLYTVPLGILIALGLAVLANLRVRGIGFFRTVYALPIGVSVGAASIVFLLLYNSRAGVLNYFLNTLGLPSVEWLTEPRAALWAVAILSIWAGIGFNFIVLLSGLQGIPEELYESARIDGANNARIFRSITLPMLMPTLFFVLIVSTINAFQSFAQIHILTKGGPANATNVVVYSIYREAFFNFQTGYASAQAVILFVIILILTAIQFLVIERRVHYA</sequence>
<dbReference type="PROSITE" id="PS50928">
    <property type="entry name" value="ABC_TM1"/>
    <property type="match status" value="1"/>
</dbReference>
<keyword evidence="3" id="KW-1003">Cell membrane</keyword>
<keyword evidence="2 7" id="KW-0813">Transport</keyword>
<dbReference type="GO" id="GO:0005886">
    <property type="term" value="C:plasma membrane"/>
    <property type="evidence" value="ECO:0007669"/>
    <property type="project" value="UniProtKB-SubCell"/>
</dbReference>
<keyword evidence="4 7" id="KW-0812">Transmembrane</keyword>
<comment type="similarity">
    <text evidence="7">Belongs to the binding-protein-dependent transport system permease family.</text>
</comment>
<evidence type="ECO:0000313" key="10">
    <source>
        <dbReference type="EMBL" id="CAA9549529.1"/>
    </source>
</evidence>
<feature type="region of interest" description="Disordered" evidence="8">
    <location>
        <begin position="1"/>
        <end position="27"/>
    </location>
</feature>
<comment type="subcellular location">
    <subcellularLocation>
        <location evidence="1 7">Cell membrane</location>
        <topology evidence="1 7">Multi-pass membrane protein</topology>
    </subcellularLocation>
</comment>
<dbReference type="PANTHER" id="PTHR30193">
    <property type="entry name" value="ABC TRANSPORTER PERMEASE PROTEIN"/>
    <property type="match status" value="1"/>
</dbReference>
<dbReference type="EMBL" id="CADCWN010000015">
    <property type="protein sequence ID" value="CAA9549529.1"/>
    <property type="molecule type" value="Genomic_DNA"/>
</dbReference>
<dbReference type="InterPro" id="IPR000515">
    <property type="entry name" value="MetI-like"/>
</dbReference>
<evidence type="ECO:0000256" key="6">
    <source>
        <dbReference type="ARBA" id="ARBA00023136"/>
    </source>
</evidence>
<dbReference type="InterPro" id="IPR035906">
    <property type="entry name" value="MetI-like_sf"/>
</dbReference>
<keyword evidence="5 7" id="KW-1133">Transmembrane helix</keyword>
<gene>
    <name evidence="10" type="ORF">AVDCRST_MAG18-187</name>
</gene>
<name>A0A6J4UFP0_9BACT</name>
<dbReference type="AlphaFoldDB" id="A0A6J4UFP0"/>
<evidence type="ECO:0000256" key="5">
    <source>
        <dbReference type="ARBA" id="ARBA00022989"/>
    </source>
</evidence>
<dbReference type="Pfam" id="PF00528">
    <property type="entry name" value="BPD_transp_1"/>
    <property type="match status" value="1"/>
</dbReference>
<dbReference type="CDD" id="cd06261">
    <property type="entry name" value="TM_PBP2"/>
    <property type="match status" value="1"/>
</dbReference>
<reference evidence="10" key="1">
    <citation type="submission" date="2020-02" db="EMBL/GenBank/DDBJ databases">
        <authorList>
            <person name="Meier V. D."/>
        </authorList>
    </citation>
    <scope>NUCLEOTIDE SEQUENCE</scope>
    <source>
        <strain evidence="10">AVDCRST_MAG18</strain>
    </source>
</reference>
<feature type="compositionally biased region" description="Low complexity" evidence="8">
    <location>
        <begin position="17"/>
        <end position="27"/>
    </location>
</feature>
<dbReference type="GO" id="GO:0055085">
    <property type="term" value="P:transmembrane transport"/>
    <property type="evidence" value="ECO:0007669"/>
    <property type="project" value="InterPro"/>
</dbReference>
<organism evidence="10">
    <name type="scientific">uncultured Thermomicrobiales bacterium</name>
    <dbReference type="NCBI Taxonomy" id="1645740"/>
    <lineage>
        <taxon>Bacteria</taxon>
        <taxon>Pseudomonadati</taxon>
        <taxon>Thermomicrobiota</taxon>
        <taxon>Thermomicrobia</taxon>
        <taxon>Thermomicrobiales</taxon>
        <taxon>environmental samples</taxon>
    </lineage>
</organism>
<dbReference type="PANTHER" id="PTHR30193:SF37">
    <property type="entry name" value="INNER MEMBRANE ABC TRANSPORTER PERMEASE PROTEIN YCJO"/>
    <property type="match status" value="1"/>
</dbReference>
<evidence type="ECO:0000256" key="2">
    <source>
        <dbReference type="ARBA" id="ARBA00022448"/>
    </source>
</evidence>
<evidence type="ECO:0000256" key="8">
    <source>
        <dbReference type="SAM" id="MobiDB-lite"/>
    </source>
</evidence>
<feature type="transmembrane region" description="Helical" evidence="7">
    <location>
        <begin position="182"/>
        <end position="207"/>
    </location>
</feature>
<feature type="transmembrane region" description="Helical" evidence="7">
    <location>
        <begin position="103"/>
        <end position="124"/>
    </location>
</feature>
<evidence type="ECO:0000256" key="4">
    <source>
        <dbReference type="ARBA" id="ARBA00022692"/>
    </source>
</evidence>
<dbReference type="InterPro" id="IPR051393">
    <property type="entry name" value="ABC_transporter_permease"/>
</dbReference>
<feature type="transmembrane region" description="Helical" evidence="7">
    <location>
        <begin position="228"/>
        <end position="250"/>
    </location>
</feature>
<evidence type="ECO:0000256" key="7">
    <source>
        <dbReference type="RuleBase" id="RU363032"/>
    </source>
</evidence>
<evidence type="ECO:0000256" key="1">
    <source>
        <dbReference type="ARBA" id="ARBA00004651"/>
    </source>
</evidence>
<feature type="transmembrane region" description="Helical" evidence="7">
    <location>
        <begin position="136"/>
        <end position="155"/>
    </location>
</feature>
<keyword evidence="6 7" id="KW-0472">Membrane</keyword>
<feature type="transmembrane region" description="Helical" evidence="7">
    <location>
        <begin position="293"/>
        <end position="313"/>
    </location>
</feature>
<feature type="transmembrane region" description="Helical" evidence="7">
    <location>
        <begin position="38"/>
        <end position="58"/>
    </location>
</feature>
<dbReference type="SUPFAM" id="SSF161098">
    <property type="entry name" value="MetI-like"/>
    <property type="match status" value="1"/>
</dbReference>
<evidence type="ECO:0000256" key="3">
    <source>
        <dbReference type="ARBA" id="ARBA00022475"/>
    </source>
</evidence>